<evidence type="ECO:0000313" key="14">
    <source>
        <dbReference type="EMBL" id="RDB86566.1"/>
    </source>
</evidence>
<dbReference type="GO" id="GO:0042279">
    <property type="term" value="F:nitrite reductase (cytochrome, ammonia-forming) activity"/>
    <property type="evidence" value="ECO:0007669"/>
    <property type="project" value="UniProtKB-EC"/>
</dbReference>
<evidence type="ECO:0000256" key="4">
    <source>
        <dbReference type="ARBA" id="ARBA00022617"/>
    </source>
</evidence>
<evidence type="ECO:0000256" key="3">
    <source>
        <dbReference type="ARBA" id="ARBA00011887"/>
    </source>
</evidence>
<evidence type="ECO:0000256" key="9">
    <source>
        <dbReference type="ARBA" id="ARBA00023004"/>
    </source>
</evidence>
<dbReference type="GO" id="GO:0046872">
    <property type="term" value="F:metal ion binding"/>
    <property type="evidence" value="ECO:0007669"/>
    <property type="project" value="UniProtKB-KW"/>
</dbReference>
<keyword evidence="6 11" id="KW-0732">Signal</keyword>
<evidence type="ECO:0000313" key="13">
    <source>
        <dbReference type="EMBL" id="RDB80259.1"/>
    </source>
</evidence>
<sequence>MVKTKRNKLAVWTASVCAFGMVMGLVACAPQATEDATEQKADENKTVQQVETPEPDKYGVVTAESWKDAYPDQYASYMENKSNAPLQDGGDKHNYLELYPALNTMYKGYAFALGYDEAASHLYTLQSVKETPRTTQKEQLAGCITCKTPQFTAMVNDEGEGVYKEKFNDLIGEFTEPVSCYNCHENDPQSLKVTGSYFVKALGNDAGEGSKAPMNSQVCGQCHNEYYFDGETKATTNPYTGLDQMTPDAILAYYDERNFKDWNHADTFAPMIKVQHPEFETMHGGEQSPMAKAGYGCSDCHMAPAEGANGEYTSHNWVSPLENKQLIENDCSKCHDDLEKKVKDIQASEEERVTAISEKIEDMTNKIAAKYADEIAAMKAANEAKTDIPAASEELAKLQKLQRNAQFYWDFVMVENSEGAHNSKLTNETLDKAEAAADEALAMLA</sequence>
<evidence type="ECO:0000256" key="2">
    <source>
        <dbReference type="ARBA" id="ARBA00009288"/>
    </source>
</evidence>
<dbReference type="PANTHER" id="PTHR30633:SF0">
    <property type="entry name" value="CYTOCHROME C-552"/>
    <property type="match status" value="1"/>
</dbReference>
<dbReference type="GO" id="GO:0019645">
    <property type="term" value="P:anaerobic electron transport chain"/>
    <property type="evidence" value="ECO:0007669"/>
    <property type="project" value="TreeGrafter"/>
</dbReference>
<dbReference type="EC" id="1.7.2.2" evidence="3"/>
<dbReference type="InterPro" id="IPR003321">
    <property type="entry name" value="Cyt_c552"/>
</dbReference>
<dbReference type="RefSeq" id="WP_009306706.1">
    <property type="nucleotide sequence ID" value="NZ_AP025575.1"/>
</dbReference>
<feature type="chain" id="PRO_5038230587" description="nitrite reductase (cytochrome; ammonia-forming)" evidence="11">
    <location>
        <begin position="30"/>
        <end position="445"/>
    </location>
</feature>
<evidence type="ECO:0000256" key="11">
    <source>
        <dbReference type="SAM" id="SignalP"/>
    </source>
</evidence>
<dbReference type="GO" id="GO:0030288">
    <property type="term" value="C:outer membrane-bounded periplasmic space"/>
    <property type="evidence" value="ECO:0007669"/>
    <property type="project" value="TreeGrafter"/>
</dbReference>
<dbReference type="OMA" id="INRACQT"/>
<evidence type="ECO:0000313" key="12">
    <source>
        <dbReference type="EMBL" id="RDB69961.1"/>
    </source>
</evidence>
<keyword evidence="9" id="KW-0408">Iron</keyword>
<dbReference type="CDD" id="cd00548">
    <property type="entry name" value="NrfA-like"/>
    <property type="match status" value="1"/>
</dbReference>
<dbReference type="Proteomes" id="UP000253857">
    <property type="component" value="Unassembled WGS sequence"/>
</dbReference>
<comment type="subcellular location">
    <subcellularLocation>
        <location evidence="1">Cell envelope</location>
    </subcellularLocation>
</comment>
<accession>A0A369NE31</accession>
<evidence type="ECO:0000313" key="15">
    <source>
        <dbReference type="Proteomes" id="UP000253752"/>
    </source>
</evidence>
<name>A0A369NE31_EGGLN</name>
<evidence type="ECO:0000256" key="7">
    <source>
        <dbReference type="ARBA" id="ARBA00022837"/>
    </source>
</evidence>
<gene>
    <name evidence="14" type="ORF">C1871_06010</name>
    <name evidence="13" type="ORF">C1872_06370</name>
    <name evidence="12" type="ORF">C1875_08205</name>
</gene>
<dbReference type="EMBL" id="PPTU01000011">
    <property type="protein sequence ID" value="RDB69961.1"/>
    <property type="molecule type" value="Genomic_DNA"/>
</dbReference>
<evidence type="ECO:0000256" key="5">
    <source>
        <dbReference type="ARBA" id="ARBA00022723"/>
    </source>
</evidence>
<dbReference type="SUPFAM" id="SSF48695">
    <property type="entry name" value="Multiheme cytochromes"/>
    <property type="match status" value="1"/>
</dbReference>
<evidence type="ECO:0000256" key="6">
    <source>
        <dbReference type="ARBA" id="ARBA00022729"/>
    </source>
</evidence>
<dbReference type="Gene3D" id="1.10.1130.10">
    <property type="entry name" value="Flavocytochrome C3, Chain A"/>
    <property type="match status" value="1"/>
</dbReference>
<keyword evidence="5" id="KW-0479">Metal-binding</keyword>
<comment type="caution">
    <text evidence="12">The sequence shown here is derived from an EMBL/GenBank/DDBJ whole genome shotgun (WGS) entry which is preliminary data.</text>
</comment>
<comment type="catalytic activity">
    <reaction evidence="10">
        <text>6 Fe(III)-[cytochrome c] + NH4(+) + 2 H2O = 6 Fe(II)-[cytochrome c] + nitrite + 8 H(+)</text>
        <dbReference type="Rhea" id="RHEA:13089"/>
        <dbReference type="Rhea" id="RHEA-COMP:10350"/>
        <dbReference type="Rhea" id="RHEA-COMP:14399"/>
        <dbReference type="ChEBI" id="CHEBI:15377"/>
        <dbReference type="ChEBI" id="CHEBI:15378"/>
        <dbReference type="ChEBI" id="CHEBI:16301"/>
        <dbReference type="ChEBI" id="CHEBI:28938"/>
        <dbReference type="ChEBI" id="CHEBI:29033"/>
        <dbReference type="ChEBI" id="CHEBI:29034"/>
        <dbReference type="EC" id="1.7.2.2"/>
    </reaction>
</comment>
<dbReference type="Pfam" id="PF02335">
    <property type="entry name" value="Cytochrom_C552"/>
    <property type="match status" value="1"/>
</dbReference>
<evidence type="ECO:0000256" key="8">
    <source>
        <dbReference type="ARBA" id="ARBA00023002"/>
    </source>
</evidence>
<evidence type="ECO:0000313" key="17">
    <source>
        <dbReference type="Proteomes" id="UP000253970"/>
    </source>
</evidence>
<dbReference type="PROSITE" id="PS51257">
    <property type="entry name" value="PROKAR_LIPOPROTEIN"/>
    <property type="match status" value="1"/>
</dbReference>
<feature type="signal peptide" evidence="11">
    <location>
        <begin position="1"/>
        <end position="29"/>
    </location>
</feature>
<proteinExistence type="inferred from homology"/>
<dbReference type="GeneID" id="69511916"/>
<evidence type="ECO:0000256" key="1">
    <source>
        <dbReference type="ARBA" id="ARBA00004196"/>
    </source>
</evidence>
<dbReference type="PANTHER" id="PTHR30633">
    <property type="entry name" value="CYTOCHROME C-552 RESPIRATORY NITRITE REDUCTASE"/>
    <property type="match status" value="1"/>
</dbReference>
<evidence type="ECO:0000256" key="10">
    <source>
        <dbReference type="ARBA" id="ARBA00049131"/>
    </source>
</evidence>
<evidence type="ECO:0000313" key="16">
    <source>
        <dbReference type="Proteomes" id="UP000253857"/>
    </source>
</evidence>
<dbReference type="InterPro" id="IPR036280">
    <property type="entry name" value="Multihaem_cyt_sf"/>
</dbReference>
<keyword evidence="4" id="KW-0349">Heme</keyword>
<dbReference type="Proteomes" id="UP000253970">
    <property type="component" value="Unassembled WGS sequence"/>
</dbReference>
<dbReference type="AlphaFoldDB" id="A0A369NE31"/>
<dbReference type="EMBL" id="PPTY01000007">
    <property type="protein sequence ID" value="RDB86566.1"/>
    <property type="molecule type" value="Genomic_DNA"/>
</dbReference>
<dbReference type="Gene3D" id="1.20.140.10">
    <property type="entry name" value="Butyryl-CoA Dehydrogenase, subunit A, domain 3"/>
    <property type="match status" value="1"/>
</dbReference>
<keyword evidence="7" id="KW-0106">Calcium</keyword>
<comment type="similarity">
    <text evidence="2">Belongs to the cytochrome c-552 family.</text>
</comment>
<organism evidence="12 17">
    <name type="scientific">Eggerthella lenta</name>
    <name type="common">Eubacterium lentum</name>
    <dbReference type="NCBI Taxonomy" id="84112"/>
    <lineage>
        <taxon>Bacteria</taxon>
        <taxon>Bacillati</taxon>
        <taxon>Actinomycetota</taxon>
        <taxon>Coriobacteriia</taxon>
        <taxon>Eggerthellales</taxon>
        <taxon>Eggerthellaceae</taxon>
        <taxon>Eggerthella</taxon>
    </lineage>
</organism>
<keyword evidence="8" id="KW-0560">Oxidoreductase</keyword>
<dbReference type="GO" id="GO:0020037">
    <property type="term" value="F:heme binding"/>
    <property type="evidence" value="ECO:0007669"/>
    <property type="project" value="TreeGrafter"/>
</dbReference>
<dbReference type="Proteomes" id="UP000253752">
    <property type="component" value="Unassembled WGS sequence"/>
</dbReference>
<reference evidence="15 16" key="1">
    <citation type="journal article" date="2018" name="Elife">
        <title>Discovery and characterization of a prevalent human gut bacterial enzyme sufficient for the inactivation of a family of plant toxins.</title>
        <authorList>
            <person name="Koppel N."/>
            <person name="Bisanz J.E."/>
            <person name="Pandelia M.E."/>
            <person name="Turnbaugh P.J."/>
            <person name="Balskus E.P."/>
        </authorList>
    </citation>
    <scope>NUCLEOTIDE SEQUENCE [LARGE SCALE GENOMIC DNA]</scope>
    <source>
        <strain evidence="14 16">FAA1-1-60AUCSF</strain>
        <strain evidence="13 15">MR1 #12</strain>
        <strain evidence="12 17">W1 BHI 6</strain>
    </source>
</reference>
<dbReference type="EMBL" id="PPTX01000007">
    <property type="protein sequence ID" value="RDB80259.1"/>
    <property type="molecule type" value="Genomic_DNA"/>
</dbReference>
<protein>
    <recommendedName>
        <fullName evidence="3">nitrite reductase (cytochrome; ammonia-forming)</fullName>
        <ecNumber evidence="3">1.7.2.2</ecNumber>
    </recommendedName>
</protein>